<keyword evidence="3" id="KW-1185">Reference proteome</keyword>
<organism evidence="2 3">
    <name type="scientific">Basidiobolus ranarum</name>
    <dbReference type="NCBI Taxonomy" id="34480"/>
    <lineage>
        <taxon>Eukaryota</taxon>
        <taxon>Fungi</taxon>
        <taxon>Fungi incertae sedis</taxon>
        <taxon>Zoopagomycota</taxon>
        <taxon>Entomophthoromycotina</taxon>
        <taxon>Basidiobolomycetes</taxon>
        <taxon>Basidiobolales</taxon>
        <taxon>Basidiobolaceae</taxon>
        <taxon>Basidiobolus</taxon>
    </lineage>
</organism>
<evidence type="ECO:0000313" key="2">
    <source>
        <dbReference type="EMBL" id="KAK9718730.1"/>
    </source>
</evidence>
<keyword evidence="1" id="KW-0472">Membrane</keyword>
<reference evidence="2 3" key="1">
    <citation type="submission" date="2023-04" db="EMBL/GenBank/DDBJ databases">
        <title>Genome of Basidiobolus ranarum AG-B5.</title>
        <authorList>
            <person name="Stajich J.E."/>
            <person name="Carter-House D."/>
            <person name="Gryganskyi A."/>
        </authorList>
    </citation>
    <scope>NUCLEOTIDE SEQUENCE [LARGE SCALE GENOMIC DNA]</scope>
    <source>
        <strain evidence="2 3">AG-B5</strain>
    </source>
</reference>
<evidence type="ECO:0000256" key="1">
    <source>
        <dbReference type="SAM" id="Phobius"/>
    </source>
</evidence>
<comment type="caution">
    <text evidence="2">The sequence shown here is derived from an EMBL/GenBank/DDBJ whole genome shotgun (WGS) entry which is preliminary data.</text>
</comment>
<feature type="transmembrane region" description="Helical" evidence="1">
    <location>
        <begin position="135"/>
        <end position="157"/>
    </location>
</feature>
<proteinExistence type="predicted"/>
<gene>
    <name evidence="2" type="ORF">K7432_005302</name>
</gene>
<keyword evidence="1" id="KW-1133">Transmembrane helix</keyword>
<keyword evidence="1" id="KW-0812">Transmembrane</keyword>
<dbReference type="EMBL" id="JASJQH010007080">
    <property type="protein sequence ID" value="KAK9718730.1"/>
    <property type="molecule type" value="Genomic_DNA"/>
</dbReference>
<dbReference type="CDD" id="cd12087">
    <property type="entry name" value="TM_EGFR-like"/>
    <property type="match status" value="1"/>
</dbReference>
<accession>A0ABR2W3C1</accession>
<evidence type="ECO:0000313" key="3">
    <source>
        <dbReference type="Proteomes" id="UP001479436"/>
    </source>
</evidence>
<sequence>MGTSEYLRWYAKYPTLPAINMVDIRMYEMSDTREPIKQWLGYNNEGFFPIILTDEYFPPVTGLAPNVIGRRWYKFVLTPAGEPLAKAQDGPIFQIIDIPRNNSGVTTTTRIVTITLSSVPSNYDNSGSFYTTGKAVGIIIGSILGAILVGGAIVFYVRRSRKQPPILMEKKRNQNTGSTSSHTKLLADKEAPLGSSGNVAQFAPLTANEAYLIADTYRESLRKPGWEDGESHTEA</sequence>
<protein>
    <submittedName>
        <fullName evidence="2">Uncharacterized protein</fullName>
    </submittedName>
</protein>
<dbReference type="Proteomes" id="UP001479436">
    <property type="component" value="Unassembled WGS sequence"/>
</dbReference>
<name>A0ABR2W3C1_9FUNG</name>